<dbReference type="RefSeq" id="WP_307192694.1">
    <property type="nucleotide sequence ID" value="NZ_JAUSUN010000052.1"/>
</dbReference>
<gene>
    <name evidence="1" type="ORF">J2S25_004024</name>
</gene>
<dbReference type="Proteomes" id="UP001242313">
    <property type="component" value="Unassembled WGS sequence"/>
</dbReference>
<proteinExistence type="predicted"/>
<sequence>MIEVFTVFPDGDYSLSKVPRDRIKEVFKKLGAKPDMVIDGIPYKVNHYTGIGTNIYNNNDCITVYLEDMEGNSYEFLFFPVAVE</sequence>
<protein>
    <submittedName>
        <fullName evidence="1">Uncharacterized protein</fullName>
    </submittedName>
</protein>
<organism evidence="1 2">
    <name type="scientific">Mesobacillus stamsii</name>
    <dbReference type="NCBI Taxonomy" id="225347"/>
    <lineage>
        <taxon>Bacteria</taxon>
        <taxon>Bacillati</taxon>
        <taxon>Bacillota</taxon>
        <taxon>Bacilli</taxon>
        <taxon>Bacillales</taxon>
        <taxon>Bacillaceae</taxon>
        <taxon>Mesobacillus</taxon>
    </lineage>
</organism>
<dbReference type="EMBL" id="JAUSUN010000052">
    <property type="protein sequence ID" value="MDQ0415792.1"/>
    <property type="molecule type" value="Genomic_DNA"/>
</dbReference>
<keyword evidence="2" id="KW-1185">Reference proteome</keyword>
<accession>A0ABU0G0R2</accession>
<evidence type="ECO:0000313" key="2">
    <source>
        <dbReference type="Proteomes" id="UP001242313"/>
    </source>
</evidence>
<reference evidence="1 2" key="1">
    <citation type="submission" date="2023-07" db="EMBL/GenBank/DDBJ databases">
        <title>Genomic Encyclopedia of Type Strains, Phase IV (KMG-IV): sequencing the most valuable type-strain genomes for metagenomic binning, comparative biology and taxonomic classification.</title>
        <authorList>
            <person name="Goeker M."/>
        </authorList>
    </citation>
    <scope>NUCLEOTIDE SEQUENCE [LARGE SCALE GENOMIC DNA]</scope>
    <source>
        <strain evidence="1 2">DSM 19598</strain>
    </source>
</reference>
<comment type="caution">
    <text evidence="1">The sequence shown here is derived from an EMBL/GenBank/DDBJ whole genome shotgun (WGS) entry which is preliminary data.</text>
</comment>
<evidence type="ECO:0000313" key="1">
    <source>
        <dbReference type="EMBL" id="MDQ0415792.1"/>
    </source>
</evidence>
<name>A0ABU0G0R2_9BACI</name>